<gene>
    <name evidence="3" type="ORF">EHO65_18390</name>
</gene>
<dbReference type="RefSeq" id="WP_135776007.1">
    <property type="nucleotide sequence ID" value="NZ_RQEY01000024.1"/>
</dbReference>
<protein>
    <submittedName>
        <fullName evidence="3">Uncharacterized protein</fullName>
    </submittedName>
</protein>
<keyword evidence="2" id="KW-0472">Membrane</keyword>
<dbReference type="EMBL" id="RQEY01000024">
    <property type="protein sequence ID" value="TGK36270.1"/>
    <property type="molecule type" value="Genomic_DNA"/>
</dbReference>
<keyword evidence="2" id="KW-0812">Transmembrane</keyword>
<keyword evidence="1" id="KW-0175">Coiled coil</keyword>
<sequence length="118" mass="12923">MTPEAQAARDEIIIWVLTSVAGMLGATVAFFLIHLFNKLNRISAIAYAAKEKAGLLEERIETQKQRQDELSKALKEIQEAITALKDDLKDSIHELDTSVKRLADKIPGAINGGTGHPT</sequence>
<feature type="coiled-coil region" evidence="1">
    <location>
        <begin position="53"/>
        <end position="105"/>
    </location>
</feature>
<dbReference type="AlphaFoldDB" id="A0A4R9GYS5"/>
<evidence type="ECO:0000313" key="3">
    <source>
        <dbReference type="EMBL" id="TGK36270.1"/>
    </source>
</evidence>
<accession>A0A4R9GYS5</accession>
<keyword evidence="2" id="KW-1133">Transmembrane helix</keyword>
<keyword evidence="4" id="KW-1185">Reference proteome</keyword>
<name>A0A4R9GYS5_9LEPT</name>
<proteinExistence type="predicted"/>
<evidence type="ECO:0000313" key="4">
    <source>
        <dbReference type="Proteomes" id="UP000298097"/>
    </source>
</evidence>
<evidence type="ECO:0000256" key="1">
    <source>
        <dbReference type="SAM" id="Coils"/>
    </source>
</evidence>
<organism evidence="3 4">
    <name type="scientific">Leptospira andrefontaineae</name>
    <dbReference type="NCBI Taxonomy" id="2484976"/>
    <lineage>
        <taxon>Bacteria</taxon>
        <taxon>Pseudomonadati</taxon>
        <taxon>Spirochaetota</taxon>
        <taxon>Spirochaetia</taxon>
        <taxon>Leptospirales</taxon>
        <taxon>Leptospiraceae</taxon>
        <taxon>Leptospira</taxon>
    </lineage>
</organism>
<comment type="caution">
    <text evidence="3">The sequence shown here is derived from an EMBL/GenBank/DDBJ whole genome shotgun (WGS) entry which is preliminary data.</text>
</comment>
<feature type="transmembrane region" description="Helical" evidence="2">
    <location>
        <begin position="12"/>
        <end position="33"/>
    </location>
</feature>
<dbReference type="Proteomes" id="UP000298097">
    <property type="component" value="Unassembled WGS sequence"/>
</dbReference>
<evidence type="ECO:0000256" key="2">
    <source>
        <dbReference type="SAM" id="Phobius"/>
    </source>
</evidence>
<reference evidence="3" key="1">
    <citation type="journal article" date="2019" name="PLoS Negl. Trop. Dis.">
        <title>Revisiting the worldwide diversity of Leptospira species in the environment.</title>
        <authorList>
            <person name="Vincent A.T."/>
            <person name="Schiettekatte O."/>
            <person name="Bourhy P."/>
            <person name="Veyrier F.J."/>
            <person name="Picardeau M."/>
        </authorList>
    </citation>
    <scope>NUCLEOTIDE SEQUENCE [LARGE SCALE GENOMIC DNA]</scope>
    <source>
        <strain evidence="3">201800301</strain>
    </source>
</reference>